<dbReference type="Proteomes" id="UP000830375">
    <property type="component" value="Unassembled WGS sequence"/>
</dbReference>
<sequence length="462" mass="50801">MTTVAYINHQSGLRSRRMLQSPPLESDVAQTAMCHSYGELNRAADALSRQLTRWFSSFGVDSGKPRILPLPVVLLPNRGSPRHGRTGTQLAPRIDQVCLSRSERPCTDSVQDPAGRGAGLVGYVLLAHPILVRGTHAPRDSPSLKDSPEEGLSLSGDGHHLAPRVPILWNLHVWLSGRDTKKLERRLSPSTLKVYVAAIAVYHDAVNDLPLGRHHLLIRFLRGARRLNPPRPHFILFWDLFIVLTGLRRDSFEPLESVELKFLSLKTSLLIALTSIKRVGDLHAFSVIESCLEFGPADSNVILRPQPGYVPKVPTSPFRDQVVNLQALPPRRQTRPLGCCVPFVHFAFTWTAPGALDAQSISLVALVENRKENAVSKQRLAHWVVDAITLALVSLCLGVRAHSTRSVASSWALAHGASLADVCTSLRRACFLPCFKIKSRSVHLSLLFPLVNSGSSMPSSSN</sequence>
<evidence type="ECO:0000313" key="1">
    <source>
        <dbReference type="EMBL" id="KAI2642402.1"/>
    </source>
</evidence>
<organism evidence="1 2">
    <name type="scientific">Labeo rohita</name>
    <name type="common">Indian major carp</name>
    <name type="synonym">Cyprinus rohita</name>
    <dbReference type="NCBI Taxonomy" id="84645"/>
    <lineage>
        <taxon>Eukaryota</taxon>
        <taxon>Metazoa</taxon>
        <taxon>Chordata</taxon>
        <taxon>Craniata</taxon>
        <taxon>Vertebrata</taxon>
        <taxon>Euteleostomi</taxon>
        <taxon>Actinopterygii</taxon>
        <taxon>Neopterygii</taxon>
        <taxon>Teleostei</taxon>
        <taxon>Ostariophysi</taxon>
        <taxon>Cypriniformes</taxon>
        <taxon>Cyprinidae</taxon>
        <taxon>Labeoninae</taxon>
        <taxon>Labeonini</taxon>
        <taxon>Labeo</taxon>
    </lineage>
</organism>
<dbReference type="PANTHER" id="PTHR35617">
    <property type="entry name" value="PHAGE_INTEGRASE DOMAIN-CONTAINING PROTEIN"/>
    <property type="match status" value="1"/>
</dbReference>
<proteinExistence type="predicted"/>
<accession>A0ABQ8KZI7</accession>
<dbReference type="EMBL" id="JACTAM010002855">
    <property type="protein sequence ID" value="KAI2642402.1"/>
    <property type="molecule type" value="Genomic_DNA"/>
</dbReference>
<comment type="caution">
    <text evidence="1">The sequence shown here is derived from an EMBL/GenBank/DDBJ whole genome shotgun (WGS) entry which is preliminary data.</text>
</comment>
<name>A0ABQ8KZI7_LABRO</name>
<evidence type="ECO:0000313" key="2">
    <source>
        <dbReference type="Proteomes" id="UP000830375"/>
    </source>
</evidence>
<protein>
    <submittedName>
        <fullName evidence="1">Uncharacterized protein</fullName>
    </submittedName>
</protein>
<dbReference type="PANTHER" id="PTHR35617:SF3">
    <property type="entry name" value="CORE-BINDING (CB) DOMAIN-CONTAINING PROTEIN"/>
    <property type="match status" value="1"/>
</dbReference>
<reference evidence="1 2" key="1">
    <citation type="submission" date="2022-01" db="EMBL/GenBank/DDBJ databases">
        <title>A high-quality chromosome-level genome assembly of rohu carp, Labeo rohita.</title>
        <authorList>
            <person name="Arick M.A. II"/>
            <person name="Hsu C.-Y."/>
            <person name="Magbanua Z."/>
            <person name="Pechanova O."/>
            <person name="Grover C."/>
            <person name="Miller E."/>
            <person name="Thrash A."/>
            <person name="Ezzel L."/>
            <person name="Alam S."/>
            <person name="Benzie J."/>
            <person name="Hamilton M."/>
            <person name="Karsi A."/>
            <person name="Lawrence M.L."/>
            <person name="Peterson D.G."/>
        </authorList>
    </citation>
    <scope>NUCLEOTIDE SEQUENCE [LARGE SCALE GENOMIC DNA]</scope>
    <source>
        <strain evidence="2">BAU-BD-2019</strain>
        <tissue evidence="1">Blood</tissue>
    </source>
</reference>
<gene>
    <name evidence="1" type="ORF">H4Q32_028786</name>
</gene>
<keyword evidence="2" id="KW-1185">Reference proteome</keyword>